<dbReference type="GO" id="GO:0005886">
    <property type="term" value="C:plasma membrane"/>
    <property type="evidence" value="ECO:0007669"/>
    <property type="project" value="UniProtKB-SubCell"/>
</dbReference>
<dbReference type="InterPro" id="IPR004358">
    <property type="entry name" value="Sig_transdc_His_kin-like_C"/>
</dbReference>
<sequence length="681" mass="74021">MSADHVPAWQAWRAWRPLRNASVRTKLLLVALVPFLTVLPILFFLIFYWGLAYYDRLLTFKVSSDLAVAHEYFNHVQERVGSDVASLGDAHALVVTIDGGDRQSLQQLLQRKQAELNLDFLNLLDARGTVQASSHPGEGGMLADHAFWPVVASALQGRAQTDIDLYSGIQLKAIDHSLAQRAHIELVPTDNAEPTTKTVIDSGMVIHSATPVRDANGRLLGVLEGGVLLNQNLGFVDTMNSLVYAPGSLPAGSDGTATLFIDDMRIATNVRLFGEQRALGTRASQIVRNHVLGEGRTWLDRAFVVHDWYISAYEPIADSFGERIGMLYVGYLEAPFRAARQAVILLLAALFGGICIVGVFFSLRVARGIYLPLAGMNRTMTAVQQGDLHARTGSAVLGDEIGKLSLHLDELLDTIAAQNAELKAWGDQLDRKVMERTAELERANALLQQTQKQLVLAEKLASIGEITAGVAHEINNPIAVLQGNLDVLRDALGAHAAPVAGELQLMDQQIYRINTIVSKLLQFASPEDFAGYVDTIHVDDVVADSLVLVRHLLNQNGIAVTHDKGAGNPIPFNAGELQQVLINLFTNAIHAMKDGGRLTIRTADWNEDGKSGITIAVRDTGAGIRKEDQARIFDAFFTTKRQQGTGLGLSISYTLVARYGGTITVASEPGKGTEFTVRLLA</sequence>
<keyword evidence="10 12" id="KW-0472">Membrane</keyword>
<evidence type="ECO:0000256" key="7">
    <source>
        <dbReference type="ARBA" id="ARBA00022692"/>
    </source>
</evidence>
<feature type="coiled-coil region" evidence="11">
    <location>
        <begin position="408"/>
        <end position="460"/>
    </location>
</feature>
<evidence type="ECO:0000256" key="1">
    <source>
        <dbReference type="ARBA" id="ARBA00000085"/>
    </source>
</evidence>
<keyword evidence="11" id="KW-0175">Coiled coil</keyword>
<keyword evidence="7 12" id="KW-0812">Transmembrane</keyword>
<dbReference type="AlphaFoldDB" id="A0A8J2UK64"/>
<evidence type="ECO:0000256" key="8">
    <source>
        <dbReference type="ARBA" id="ARBA00022777"/>
    </source>
</evidence>
<evidence type="ECO:0000256" key="9">
    <source>
        <dbReference type="ARBA" id="ARBA00022989"/>
    </source>
</evidence>
<dbReference type="InterPro" id="IPR003661">
    <property type="entry name" value="HisK_dim/P_dom"/>
</dbReference>
<dbReference type="EC" id="2.7.13.3" evidence="3"/>
<evidence type="ECO:0000256" key="10">
    <source>
        <dbReference type="ARBA" id="ARBA00023136"/>
    </source>
</evidence>
<dbReference type="Gene3D" id="1.10.287.130">
    <property type="match status" value="1"/>
</dbReference>
<feature type="transmembrane region" description="Helical" evidence="12">
    <location>
        <begin position="27"/>
        <end position="51"/>
    </location>
</feature>
<gene>
    <name evidence="15" type="ORF">GCM10007205_06710</name>
</gene>
<dbReference type="Pfam" id="PF02518">
    <property type="entry name" value="HATPase_c"/>
    <property type="match status" value="1"/>
</dbReference>
<dbReference type="InterPro" id="IPR033463">
    <property type="entry name" value="sCache_3"/>
</dbReference>
<keyword evidence="9 12" id="KW-1133">Transmembrane helix</keyword>
<comment type="caution">
    <text evidence="15">The sequence shown here is derived from an EMBL/GenBank/DDBJ whole genome shotgun (WGS) entry which is preliminary data.</text>
</comment>
<dbReference type="RefSeq" id="WP_188394739.1">
    <property type="nucleotide sequence ID" value="NZ_BMCG01000001.1"/>
</dbReference>
<evidence type="ECO:0000259" key="14">
    <source>
        <dbReference type="PROSITE" id="PS50885"/>
    </source>
</evidence>
<dbReference type="SUPFAM" id="SSF55874">
    <property type="entry name" value="ATPase domain of HSP90 chaperone/DNA topoisomerase II/histidine kinase"/>
    <property type="match status" value="1"/>
</dbReference>
<proteinExistence type="predicted"/>
<dbReference type="SUPFAM" id="SSF103190">
    <property type="entry name" value="Sensory domain-like"/>
    <property type="match status" value="1"/>
</dbReference>
<protein>
    <recommendedName>
        <fullName evidence="3">histidine kinase</fullName>
        <ecNumber evidence="3">2.7.13.3</ecNumber>
    </recommendedName>
</protein>
<comment type="subcellular location">
    <subcellularLocation>
        <location evidence="2">Cell membrane</location>
        <topology evidence="2">Multi-pass membrane protein</topology>
    </subcellularLocation>
</comment>
<dbReference type="PROSITE" id="PS50885">
    <property type="entry name" value="HAMP"/>
    <property type="match status" value="1"/>
</dbReference>
<dbReference type="Gene3D" id="3.30.565.10">
    <property type="entry name" value="Histidine kinase-like ATPase, C-terminal domain"/>
    <property type="match status" value="1"/>
</dbReference>
<dbReference type="InterPro" id="IPR005467">
    <property type="entry name" value="His_kinase_dom"/>
</dbReference>
<dbReference type="PANTHER" id="PTHR43065">
    <property type="entry name" value="SENSOR HISTIDINE KINASE"/>
    <property type="match status" value="1"/>
</dbReference>
<evidence type="ECO:0000313" key="16">
    <source>
        <dbReference type="Proteomes" id="UP000620266"/>
    </source>
</evidence>
<dbReference type="PROSITE" id="PS50109">
    <property type="entry name" value="HIS_KIN"/>
    <property type="match status" value="1"/>
</dbReference>
<reference evidence="15" key="1">
    <citation type="journal article" date="2014" name="Int. J. Syst. Evol. Microbiol.">
        <title>Complete genome sequence of Corynebacterium casei LMG S-19264T (=DSM 44701T), isolated from a smear-ripened cheese.</title>
        <authorList>
            <consortium name="US DOE Joint Genome Institute (JGI-PGF)"/>
            <person name="Walter F."/>
            <person name="Albersmeier A."/>
            <person name="Kalinowski J."/>
            <person name="Ruckert C."/>
        </authorList>
    </citation>
    <scope>NUCLEOTIDE SEQUENCE</scope>
    <source>
        <strain evidence="15">CCM 7086</strain>
    </source>
</reference>
<accession>A0A8J2UK64</accession>
<reference evidence="15" key="2">
    <citation type="submission" date="2020-09" db="EMBL/GenBank/DDBJ databases">
        <authorList>
            <person name="Sun Q."/>
            <person name="Sedlacek I."/>
        </authorList>
    </citation>
    <scope>NUCLEOTIDE SEQUENCE</scope>
    <source>
        <strain evidence="15">CCM 7086</strain>
    </source>
</reference>
<dbReference type="CDD" id="cd00082">
    <property type="entry name" value="HisKA"/>
    <property type="match status" value="1"/>
</dbReference>
<evidence type="ECO:0000259" key="13">
    <source>
        <dbReference type="PROSITE" id="PS50109"/>
    </source>
</evidence>
<dbReference type="InterPro" id="IPR003660">
    <property type="entry name" value="HAMP_dom"/>
</dbReference>
<dbReference type="GO" id="GO:0000155">
    <property type="term" value="F:phosphorelay sensor kinase activity"/>
    <property type="evidence" value="ECO:0007669"/>
    <property type="project" value="InterPro"/>
</dbReference>
<keyword evidence="5" id="KW-0597">Phosphoprotein</keyword>
<keyword evidence="6" id="KW-0808">Transferase</keyword>
<feature type="domain" description="HAMP" evidence="14">
    <location>
        <begin position="367"/>
        <end position="420"/>
    </location>
</feature>
<dbReference type="InterPro" id="IPR036890">
    <property type="entry name" value="HATPase_C_sf"/>
</dbReference>
<dbReference type="EMBL" id="BMCG01000001">
    <property type="protein sequence ID" value="GGC00067.1"/>
    <property type="molecule type" value="Genomic_DNA"/>
</dbReference>
<keyword evidence="16" id="KW-1185">Reference proteome</keyword>
<evidence type="ECO:0000256" key="3">
    <source>
        <dbReference type="ARBA" id="ARBA00012438"/>
    </source>
</evidence>
<evidence type="ECO:0000256" key="6">
    <source>
        <dbReference type="ARBA" id="ARBA00022679"/>
    </source>
</evidence>
<dbReference type="InterPro" id="IPR029151">
    <property type="entry name" value="Sensor-like_sf"/>
</dbReference>
<evidence type="ECO:0000256" key="2">
    <source>
        <dbReference type="ARBA" id="ARBA00004651"/>
    </source>
</evidence>
<feature type="transmembrane region" description="Helical" evidence="12">
    <location>
        <begin position="342"/>
        <end position="363"/>
    </location>
</feature>
<keyword evidence="4" id="KW-1003">Cell membrane</keyword>
<dbReference type="PANTHER" id="PTHR43065:SF22">
    <property type="entry name" value="HISTIDINE KINASE"/>
    <property type="match status" value="1"/>
</dbReference>
<dbReference type="Pfam" id="PF00512">
    <property type="entry name" value="HisKA"/>
    <property type="match status" value="1"/>
</dbReference>
<dbReference type="Proteomes" id="UP000620266">
    <property type="component" value="Unassembled WGS sequence"/>
</dbReference>
<dbReference type="InterPro" id="IPR003594">
    <property type="entry name" value="HATPase_dom"/>
</dbReference>
<name>A0A8J2UK64_9BURK</name>
<dbReference type="SUPFAM" id="SSF47384">
    <property type="entry name" value="Homodimeric domain of signal transducing histidine kinase"/>
    <property type="match status" value="1"/>
</dbReference>
<keyword evidence="8 15" id="KW-0418">Kinase</keyword>
<evidence type="ECO:0000313" key="15">
    <source>
        <dbReference type="EMBL" id="GGC00067.1"/>
    </source>
</evidence>
<dbReference type="Gene3D" id="6.10.340.10">
    <property type="match status" value="1"/>
</dbReference>
<evidence type="ECO:0000256" key="12">
    <source>
        <dbReference type="SAM" id="Phobius"/>
    </source>
</evidence>
<dbReference type="SMART" id="SM00387">
    <property type="entry name" value="HATPase_c"/>
    <property type="match status" value="1"/>
</dbReference>
<evidence type="ECO:0000256" key="5">
    <source>
        <dbReference type="ARBA" id="ARBA00022553"/>
    </source>
</evidence>
<feature type="domain" description="Histidine kinase" evidence="13">
    <location>
        <begin position="469"/>
        <end position="681"/>
    </location>
</feature>
<dbReference type="PRINTS" id="PR00344">
    <property type="entry name" value="BCTRLSENSOR"/>
</dbReference>
<comment type="catalytic activity">
    <reaction evidence="1">
        <text>ATP + protein L-histidine = ADP + protein N-phospho-L-histidine.</text>
        <dbReference type="EC" id="2.7.13.3"/>
    </reaction>
</comment>
<evidence type="ECO:0000256" key="4">
    <source>
        <dbReference type="ARBA" id="ARBA00022475"/>
    </source>
</evidence>
<dbReference type="SMART" id="SM00388">
    <property type="entry name" value="HisKA"/>
    <property type="match status" value="1"/>
</dbReference>
<evidence type="ECO:0000256" key="11">
    <source>
        <dbReference type="SAM" id="Coils"/>
    </source>
</evidence>
<dbReference type="InterPro" id="IPR036097">
    <property type="entry name" value="HisK_dim/P_sf"/>
</dbReference>
<organism evidence="15 16">
    <name type="scientific">Oxalicibacterium flavum</name>
    <dbReference type="NCBI Taxonomy" id="179467"/>
    <lineage>
        <taxon>Bacteria</taxon>
        <taxon>Pseudomonadati</taxon>
        <taxon>Pseudomonadota</taxon>
        <taxon>Betaproteobacteria</taxon>
        <taxon>Burkholderiales</taxon>
        <taxon>Oxalobacteraceae</taxon>
        <taxon>Oxalicibacterium</taxon>
    </lineage>
</organism>
<dbReference type="Pfam" id="PF17202">
    <property type="entry name" value="sCache_3_3"/>
    <property type="match status" value="1"/>
</dbReference>